<proteinExistence type="predicted"/>
<dbReference type="Proteomes" id="UP000499080">
    <property type="component" value="Unassembled WGS sequence"/>
</dbReference>
<keyword evidence="3" id="KW-1185">Reference proteome</keyword>
<comment type="caution">
    <text evidence="2">The sequence shown here is derived from an EMBL/GenBank/DDBJ whole genome shotgun (WGS) entry which is preliminary data.</text>
</comment>
<evidence type="ECO:0000313" key="2">
    <source>
        <dbReference type="EMBL" id="GBN64005.1"/>
    </source>
</evidence>
<sequence length="88" mass="9464">MANTGPGADLPADGDVVFHDDNSPVYSVQTGPSKFLAGPVYVDWTSLRLGLKNRIMKSFIFIAHSQISILGPLCSVLENRVGNQYASP</sequence>
<organism evidence="2 3">
    <name type="scientific">Araneus ventricosus</name>
    <name type="common">Orbweaver spider</name>
    <name type="synonym">Epeira ventricosa</name>
    <dbReference type="NCBI Taxonomy" id="182803"/>
    <lineage>
        <taxon>Eukaryota</taxon>
        <taxon>Metazoa</taxon>
        <taxon>Ecdysozoa</taxon>
        <taxon>Arthropoda</taxon>
        <taxon>Chelicerata</taxon>
        <taxon>Arachnida</taxon>
        <taxon>Araneae</taxon>
        <taxon>Araneomorphae</taxon>
        <taxon>Entelegynae</taxon>
        <taxon>Araneoidea</taxon>
        <taxon>Araneidae</taxon>
        <taxon>Araneus</taxon>
    </lineage>
</organism>
<dbReference type="EMBL" id="BGPR01009336">
    <property type="protein sequence ID" value="GBN39377.1"/>
    <property type="molecule type" value="Genomic_DNA"/>
</dbReference>
<dbReference type="AlphaFoldDB" id="A0A4Y2QL62"/>
<evidence type="ECO:0000313" key="1">
    <source>
        <dbReference type="EMBL" id="GBN39377.1"/>
    </source>
</evidence>
<name>A0A4Y2QL62_ARAVE</name>
<evidence type="ECO:0000313" key="3">
    <source>
        <dbReference type="Proteomes" id="UP000499080"/>
    </source>
</evidence>
<gene>
    <name evidence="2" type="ORF">AVEN_223866_1</name>
    <name evidence="1" type="ORF">AVEN_92127_1</name>
</gene>
<dbReference type="EMBL" id="BGPR01014162">
    <property type="protein sequence ID" value="GBN64005.1"/>
    <property type="molecule type" value="Genomic_DNA"/>
</dbReference>
<protein>
    <submittedName>
        <fullName evidence="2">Uncharacterized protein</fullName>
    </submittedName>
</protein>
<reference evidence="2 3" key="1">
    <citation type="journal article" date="2019" name="Sci. Rep.">
        <title>Orb-weaving spider Araneus ventricosus genome elucidates the spidroin gene catalogue.</title>
        <authorList>
            <person name="Kono N."/>
            <person name="Nakamura H."/>
            <person name="Ohtoshi R."/>
            <person name="Moran D.A.P."/>
            <person name="Shinohara A."/>
            <person name="Yoshida Y."/>
            <person name="Fujiwara M."/>
            <person name="Mori M."/>
            <person name="Tomita M."/>
            <person name="Arakawa K."/>
        </authorList>
    </citation>
    <scope>NUCLEOTIDE SEQUENCE [LARGE SCALE GENOMIC DNA]</scope>
</reference>
<accession>A0A4Y2QL62</accession>